<dbReference type="InterPro" id="IPR050879">
    <property type="entry name" value="Acyltransferase_3"/>
</dbReference>
<evidence type="ECO:0000313" key="2">
    <source>
        <dbReference type="EMBL" id="MFD0788697.1"/>
    </source>
</evidence>
<organism evidence="2 3">
    <name type="scientific">Micromonospora azadirachtae</name>
    <dbReference type="NCBI Taxonomy" id="1970735"/>
    <lineage>
        <taxon>Bacteria</taxon>
        <taxon>Bacillati</taxon>
        <taxon>Actinomycetota</taxon>
        <taxon>Actinomycetes</taxon>
        <taxon>Micromonosporales</taxon>
        <taxon>Micromonosporaceae</taxon>
        <taxon>Micromonospora</taxon>
    </lineage>
</organism>
<gene>
    <name evidence="2" type="ORF">ACFQZ8_32675</name>
</gene>
<comment type="caution">
    <text evidence="2">The sequence shown here is derived from an EMBL/GenBank/DDBJ whole genome shotgun (WGS) entry which is preliminary data.</text>
</comment>
<keyword evidence="3" id="KW-1185">Reference proteome</keyword>
<dbReference type="PANTHER" id="PTHR23028">
    <property type="entry name" value="ACETYLTRANSFERASE"/>
    <property type="match status" value="1"/>
</dbReference>
<proteinExistence type="predicted"/>
<feature type="transmembrane region" description="Helical" evidence="1">
    <location>
        <begin position="116"/>
        <end position="136"/>
    </location>
</feature>
<dbReference type="Proteomes" id="UP001597053">
    <property type="component" value="Unassembled WGS sequence"/>
</dbReference>
<keyword evidence="2" id="KW-0012">Acyltransferase</keyword>
<feature type="transmembrane region" description="Helical" evidence="1">
    <location>
        <begin position="38"/>
        <end position="58"/>
    </location>
</feature>
<dbReference type="PANTHER" id="PTHR23028:SF53">
    <property type="entry name" value="ACYL_TRANSF_3 DOMAIN-CONTAINING PROTEIN"/>
    <property type="match status" value="1"/>
</dbReference>
<evidence type="ECO:0000313" key="3">
    <source>
        <dbReference type="Proteomes" id="UP001597053"/>
    </source>
</evidence>
<sequence>MLLSESSAFPGYLALAPTLGTAAVIAGGFTAGRAGPAVLLAVGPVCAVGAISYSLYLWHWPLLVVAEARFGELTTSAGLAVVAASAVPAALTYRYVENPIRRSETLAWQPTRSLQLGAVCTGVAVVAGLAFQLTVWPPAAPPAPPSMALPTVAANGTP</sequence>
<protein>
    <submittedName>
        <fullName evidence="2">Acyltransferase</fullName>
    </submittedName>
</protein>
<reference evidence="3" key="1">
    <citation type="journal article" date="2019" name="Int. J. Syst. Evol. Microbiol.">
        <title>The Global Catalogue of Microorganisms (GCM) 10K type strain sequencing project: providing services to taxonomists for standard genome sequencing and annotation.</title>
        <authorList>
            <consortium name="The Broad Institute Genomics Platform"/>
            <consortium name="The Broad Institute Genome Sequencing Center for Infectious Disease"/>
            <person name="Wu L."/>
            <person name="Ma J."/>
        </authorList>
    </citation>
    <scope>NUCLEOTIDE SEQUENCE [LARGE SCALE GENOMIC DNA]</scope>
    <source>
        <strain evidence="3">JCM 32148</strain>
    </source>
</reference>
<feature type="non-terminal residue" evidence="2">
    <location>
        <position position="158"/>
    </location>
</feature>
<feature type="transmembrane region" description="Helical" evidence="1">
    <location>
        <begin position="78"/>
        <end position="96"/>
    </location>
</feature>
<dbReference type="EMBL" id="JBHTHM010003012">
    <property type="protein sequence ID" value="MFD0788697.1"/>
    <property type="molecule type" value="Genomic_DNA"/>
</dbReference>
<keyword evidence="2" id="KW-0808">Transferase</keyword>
<name>A0ABW3ACU5_9ACTN</name>
<keyword evidence="1" id="KW-1133">Transmembrane helix</keyword>
<keyword evidence="1" id="KW-0812">Transmembrane</keyword>
<keyword evidence="1" id="KW-0472">Membrane</keyword>
<evidence type="ECO:0000256" key="1">
    <source>
        <dbReference type="SAM" id="Phobius"/>
    </source>
</evidence>
<dbReference type="GO" id="GO:0016746">
    <property type="term" value="F:acyltransferase activity"/>
    <property type="evidence" value="ECO:0007669"/>
    <property type="project" value="UniProtKB-KW"/>
</dbReference>
<feature type="transmembrane region" description="Helical" evidence="1">
    <location>
        <begin position="12"/>
        <end position="31"/>
    </location>
</feature>
<accession>A0ABW3ACU5</accession>